<sequence>MVYSRRHLKKRIFFTTSLFLILITGFFMTYWIGLNSNYSQTPMEAIEKARGDNFLEHIVQQQPVSDGEVVFYLRPINNDQVVVSADYVRKTWRGWKWVTGGGHSGSGISLVKPDMSLGEPLSYQLIITRAEADFRVLFGVILDPDITRVVVKGDRSRIQTPVNMIELRDHLRFYDVVLPYNLEESIELEAFDSQGRSRFTTMIDNQSSGLKNATVLR</sequence>
<keyword evidence="1" id="KW-0812">Transmembrane</keyword>
<accession>A0A1T2X607</accession>
<dbReference type="STRING" id="1324314.BVG16_22050"/>
<dbReference type="AlphaFoldDB" id="A0A1T2X607"/>
<comment type="caution">
    <text evidence="2">The sequence shown here is derived from an EMBL/GenBank/DDBJ whole genome shotgun (WGS) entry which is preliminary data.</text>
</comment>
<gene>
    <name evidence="2" type="ORF">BVG16_22050</name>
</gene>
<organism evidence="2 3">
    <name type="scientific">Paenibacillus selenitireducens</name>
    <dbReference type="NCBI Taxonomy" id="1324314"/>
    <lineage>
        <taxon>Bacteria</taxon>
        <taxon>Bacillati</taxon>
        <taxon>Bacillota</taxon>
        <taxon>Bacilli</taxon>
        <taxon>Bacillales</taxon>
        <taxon>Paenibacillaceae</taxon>
        <taxon>Paenibacillus</taxon>
    </lineage>
</organism>
<name>A0A1T2X607_9BACL</name>
<protein>
    <submittedName>
        <fullName evidence="2">Uncharacterized protein</fullName>
    </submittedName>
</protein>
<keyword evidence="3" id="KW-1185">Reference proteome</keyword>
<proteinExistence type="predicted"/>
<dbReference type="EMBL" id="MSZX01000009">
    <property type="protein sequence ID" value="OPA75282.1"/>
    <property type="molecule type" value="Genomic_DNA"/>
</dbReference>
<reference evidence="2 3" key="1">
    <citation type="submission" date="2017-01" db="EMBL/GenBank/DDBJ databases">
        <title>Genome analysis of Paenibacillus selenitrireducens ES3-24.</title>
        <authorList>
            <person name="Xu D."/>
            <person name="Yao R."/>
            <person name="Zheng S."/>
        </authorList>
    </citation>
    <scope>NUCLEOTIDE SEQUENCE [LARGE SCALE GENOMIC DNA]</scope>
    <source>
        <strain evidence="2 3">ES3-24</strain>
    </source>
</reference>
<dbReference type="Proteomes" id="UP000190188">
    <property type="component" value="Unassembled WGS sequence"/>
</dbReference>
<keyword evidence="1" id="KW-1133">Transmembrane helix</keyword>
<keyword evidence="1" id="KW-0472">Membrane</keyword>
<feature type="transmembrane region" description="Helical" evidence="1">
    <location>
        <begin position="12"/>
        <end position="33"/>
    </location>
</feature>
<evidence type="ECO:0000313" key="3">
    <source>
        <dbReference type="Proteomes" id="UP000190188"/>
    </source>
</evidence>
<evidence type="ECO:0000313" key="2">
    <source>
        <dbReference type="EMBL" id="OPA75282.1"/>
    </source>
</evidence>
<evidence type="ECO:0000256" key="1">
    <source>
        <dbReference type="SAM" id="Phobius"/>
    </source>
</evidence>